<name>A0A4P2VLQ7_FLUSA</name>
<dbReference type="SUPFAM" id="SSF50249">
    <property type="entry name" value="Nucleic acid-binding proteins"/>
    <property type="match status" value="1"/>
</dbReference>
<feature type="region of interest" description="Disordered" evidence="6">
    <location>
        <begin position="1"/>
        <end position="30"/>
    </location>
</feature>
<feature type="binding site" evidence="4">
    <location>
        <position position="325"/>
    </location>
    <ligand>
        <name>S-adenosyl-L-methionine</name>
        <dbReference type="ChEBI" id="CHEBI:59789"/>
    </ligand>
</feature>
<evidence type="ECO:0000313" key="8">
    <source>
        <dbReference type="Proteomes" id="UP000291236"/>
    </source>
</evidence>
<dbReference type="SUPFAM" id="SSF53335">
    <property type="entry name" value="S-adenosyl-L-methionine-dependent methyltransferases"/>
    <property type="match status" value="1"/>
</dbReference>
<accession>A0A4P2VLQ7</accession>
<evidence type="ECO:0000256" key="4">
    <source>
        <dbReference type="PROSITE-ProRule" id="PRU01024"/>
    </source>
</evidence>
<reference evidence="7 8" key="1">
    <citation type="submission" date="2018-12" db="EMBL/GenBank/DDBJ databases">
        <title>Rubrispira sanarue gen. nov., sp., nov., a member of the order Silvanigrellales, isolated from a brackish lake in Hamamatsu Japan.</title>
        <authorList>
            <person name="Maejima Y."/>
            <person name="Iino T."/>
            <person name="Muraguchi Y."/>
            <person name="Fukuda K."/>
            <person name="Nojiri H."/>
            <person name="Ohkuma M."/>
            <person name="Moriuchi R."/>
            <person name="Dohra H."/>
            <person name="Kimbara K."/>
            <person name="Shintani M."/>
        </authorList>
    </citation>
    <scope>NUCLEOTIDE SEQUENCE [LARGE SCALE GENOMIC DNA]</scope>
    <source>
        <strain evidence="7 8">RF1110005</strain>
    </source>
</reference>
<feature type="active site" evidence="5">
    <location>
        <position position="433"/>
    </location>
</feature>
<feature type="binding site" evidence="4">
    <location>
        <position position="404"/>
    </location>
    <ligand>
        <name>S-adenosyl-L-methionine</name>
        <dbReference type="ChEBI" id="CHEBI:59789"/>
    </ligand>
</feature>
<protein>
    <submittedName>
        <fullName evidence="7">23S rRNA (Uracil(1939)-C(5))-methyltransferase RlmD</fullName>
    </submittedName>
</protein>
<dbReference type="KEGG" id="sbf:JCM31447_13570"/>
<gene>
    <name evidence="7" type="ORF">JCM31447_13570</name>
</gene>
<dbReference type="Gene3D" id="2.40.50.1070">
    <property type="match status" value="1"/>
</dbReference>
<dbReference type="Proteomes" id="UP000291236">
    <property type="component" value="Chromosome"/>
</dbReference>
<feature type="binding site" evidence="4">
    <location>
        <position position="352"/>
    </location>
    <ligand>
        <name>S-adenosyl-L-methionine</name>
        <dbReference type="ChEBI" id="CHEBI:59789"/>
    </ligand>
</feature>
<dbReference type="PROSITE" id="PS01230">
    <property type="entry name" value="TRMA_1"/>
    <property type="match status" value="1"/>
</dbReference>
<comment type="similarity">
    <text evidence="4">Belongs to the class I-like SAM-binding methyltransferase superfamily. RNA M5U methyltransferase family.</text>
</comment>
<sequence length="478" mass="55201">MQYHRNRQKSFHSKKSHLKANHNPSIKHEKETLTSYAMSTDGKAIARSEDGIIVFVKDMIENETAKVEIVHKKSNFKNAIALKIENPSPHRVEPPCNYISKCGGCQLQHIAPEMQSVFKSRWFFETLKRIGKWDSTNINLSEKILSLIYLKKEHYRRRVRFHFNGKDLGFKENNSNNIVDISHCLISSLKINEKIAFLKDNLSKAFNEIQEKKFSRQMECEIELTECDDEKVVLNIAQFNVDQEPNKEICLTILEKYLTIQNEQIIHLKHPELPRFRLKKQSFIQPHMDCIALYYQHIKEAADEFLKSFIKSKSEKKQFIAWDLYSGAGIFTALPYFAGKRFDLNVQCFGVEGIKEAIDSLNNNCKNLPVTGIINNVEIFIDKEFKKKLEQPENYKEVDLLILDPPRAGSGIEAMQKIVELCSKKSLVVYLACDPASFARDTRVLLEGGFRLKNLNLFDAFGHTVHYEVLGCFERGNG</sequence>
<dbReference type="GO" id="GO:0070475">
    <property type="term" value="P:rRNA base methylation"/>
    <property type="evidence" value="ECO:0007669"/>
    <property type="project" value="TreeGrafter"/>
</dbReference>
<keyword evidence="1 4" id="KW-0489">Methyltransferase</keyword>
<dbReference type="AlphaFoldDB" id="A0A4P2VLQ7"/>
<dbReference type="Gene3D" id="3.40.50.150">
    <property type="entry name" value="Vaccinia Virus protein VP39"/>
    <property type="match status" value="1"/>
</dbReference>
<evidence type="ECO:0000256" key="1">
    <source>
        <dbReference type="ARBA" id="ARBA00022603"/>
    </source>
</evidence>
<keyword evidence="2 4" id="KW-0808">Transferase</keyword>
<dbReference type="PANTHER" id="PTHR11061">
    <property type="entry name" value="RNA M5U METHYLTRANSFERASE"/>
    <property type="match status" value="1"/>
</dbReference>
<dbReference type="Gene3D" id="2.40.50.140">
    <property type="entry name" value="Nucleic acid-binding proteins"/>
    <property type="match status" value="1"/>
</dbReference>
<dbReference type="GO" id="GO:0070041">
    <property type="term" value="F:rRNA (uridine-C5-)-methyltransferase activity"/>
    <property type="evidence" value="ECO:0007669"/>
    <property type="project" value="TreeGrafter"/>
</dbReference>
<evidence type="ECO:0000256" key="6">
    <source>
        <dbReference type="SAM" id="MobiDB-lite"/>
    </source>
</evidence>
<dbReference type="InterPro" id="IPR012340">
    <property type="entry name" value="NA-bd_OB-fold"/>
</dbReference>
<keyword evidence="8" id="KW-1185">Reference proteome</keyword>
<evidence type="ECO:0000256" key="2">
    <source>
        <dbReference type="ARBA" id="ARBA00022679"/>
    </source>
</evidence>
<dbReference type="OrthoDB" id="5298659at2"/>
<dbReference type="InterPro" id="IPR010280">
    <property type="entry name" value="U5_MeTrfase_fam"/>
</dbReference>
<feature type="binding site" evidence="4">
    <location>
        <position position="285"/>
    </location>
    <ligand>
        <name>S-adenosyl-L-methionine</name>
        <dbReference type="ChEBI" id="CHEBI:59789"/>
    </ligand>
</feature>
<keyword evidence="3 4" id="KW-0949">S-adenosyl-L-methionine</keyword>
<evidence type="ECO:0000256" key="5">
    <source>
        <dbReference type="PROSITE-ProRule" id="PRU10015"/>
    </source>
</evidence>
<evidence type="ECO:0000313" key="7">
    <source>
        <dbReference type="EMBL" id="BBH52914.1"/>
    </source>
</evidence>
<feature type="active site" description="Nucleophile" evidence="4">
    <location>
        <position position="433"/>
    </location>
</feature>
<organism evidence="7 8">
    <name type="scientific">Fluviispira sanaruensis</name>
    <dbReference type="NCBI Taxonomy" id="2493639"/>
    <lineage>
        <taxon>Bacteria</taxon>
        <taxon>Pseudomonadati</taxon>
        <taxon>Bdellovibrionota</taxon>
        <taxon>Oligoflexia</taxon>
        <taxon>Silvanigrellales</taxon>
        <taxon>Silvanigrellaceae</taxon>
        <taxon>Fluviispira</taxon>
    </lineage>
</organism>
<dbReference type="EMBL" id="AP019368">
    <property type="protein sequence ID" value="BBH52914.1"/>
    <property type="molecule type" value="Genomic_DNA"/>
</dbReference>
<dbReference type="RefSeq" id="WP_130607799.1">
    <property type="nucleotide sequence ID" value="NZ_AP019368.1"/>
</dbReference>
<dbReference type="PANTHER" id="PTHR11061:SF30">
    <property type="entry name" value="TRNA (URACIL(54)-C(5))-METHYLTRANSFERASE"/>
    <property type="match status" value="1"/>
</dbReference>
<dbReference type="InterPro" id="IPR030390">
    <property type="entry name" value="MeTrfase_TrmA_AS"/>
</dbReference>
<evidence type="ECO:0000256" key="3">
    <source>
        <dbReference type="ARBA" id="ARBA00022691"/>
    </source>
</evidence>
<proteinExistence type="inferred from homology"/>
<dbReference type="InterPro" id="IPR029063">
    <property type="entry name" value="SAM-dependent_MTases_sf"/>
</dbReference>
<feature type="compositionally biased region" description="Basic residues" evidence="6">
    <location>
        <begin position="1"/>
        <end position="20"/>
    </location>
</feature>
<dbReference type="PROSITE" id="PS51687">
    <property type="entry name" value="SAM_MT_RNA_M5U"/>
    <property type="match status" value="1"/>
</dbReference>